<dbReference type="Proteomes" id="UP000231932">
    <property type="component" value="Chromosome"/>
</dbReference>
<dbReference type="OrthoDB" id="249577at2"/>
<dbReference type="SUPFAM" id="SSF51430">
    <property type="entry name" value="NAD(P)-linked oxidoreductase"/>
    <property type="match status" value="1"/>
</dbReference>
<dbReference type="PANTHER" id="PTHR43312">
    <property type="entry name" value="D-THREO-ALDOSE 1-DEHYDROGENASE"/>
    <property type="match status" value="1"/>
</dbReference>
<reference evidence="3" key="1">
    <citation type="submission" date="2017-11" db="EMBL/GenBank/DDBJ databases">
        <title>Complete Genome Sequence of Kyrpidia sp. Strain EA-1, a thermophilic, hydrogen-oxidizing Bacterium, isolated from the Azores.</title>
        <authorList>
            <person name="Reiner J.E."/>
            <person name="Lapp C.J."/>
            <person name="Bunk B."/>
            <person name="Gescher J."/>
        </authorList>
    </citation>
    <scope>NUCLEOTIDE SEQUENCE [LARGE SCALE GENOMIC DNA]</scope>
    <source>
        <strain evidence="3">EA-1</strain>
    </source>
</reference>
<dbReference type="AlphaFoldDB" id="A0A2K8N412"/>
<dbReference type="EMBL" id="CP024955">
    <property type="protein sequence ID" value="ATY84169.1"/>
    <property type="molecule type" value="Genomic_DNA"/>
</dbReference>
<protein>
    <submittedName>
        <fullName evidence="2">Aldo/keto reductase</fullName>
    </submittedName>
</protein>
<proteinExistence type="predicted"/>
<evidence type="ECO:0000259" key="1">
    <source>
        <dbReference type="Pfam" id="PF00248"/>
    </source>
</evidence>
<dbReference type="InterPro" id="IPR023210">
    <property type="entry name" value="NADP_OxRdtase_dom"/>
</dbReference>
<feature type="domain" description="NADP-dependent oxidoreductase" evidence="1">
    <location>
        <begin position="16"/>
        <end position="318"/>
    </location>
</feature>
<organism evidence="2 3">
    <name type="scientific">Kyrpidia spormannii</name>
    <dbReference type="NCBI Taxonomy" id="2055160"/>
    <lineage>
        <taxon>Bacteria</taxon>
        <taxon>Bacillati</taxon>
        <taxon>Bacillota</taxon>
        <taxon>Bacilli</taxon>
        <taxon>Bacillales</taxon>
        <taxon>Alicyclobacillaceae</taxon>
        <taxon>Kyrpidia</taxon>
    </lineage>
</organism>
<dbReference type="KEGG" id="kyr:CVV65_03720"/>
<name>A0A2K8N412_9BACL</name>
<dbReference type="PANTHER" id="PTHR43312:SF1">
    <property type="entry name" value="NADP-DEPENDENT OXIDOREDUCTASE DOMAIN-CONTAINING PROTEIN"/>
    <property type="match status" value="1"/>
</dbReference>
<dbReference type="Gene3D" id="3.20.20.100">
    <property type="entry name" value="NADP-dependent oxidoreductase domain"/>
    <property type="match status" value="1"/>
</dbReference>
<dbReference type="CDD" id="cd19086">
    <property type="entry name" value="AKR_AKR11C1"/>
    <property type="match status" value="1"/>
</dbReference>
<evidence type="ECO:0000313" key="3">
    <source>
        <dbReference type="Proteomes" id="UP000231932"/>
    </source>
</evidence>
<evidence type="ECO:0000313" key="2">
    <source>
        <dbReference type="EMBL" id="ATY84169.1"/>
    </source>
</evidence>
<gene>
    <name evidence="2" type="ORF">CVV65_03720</name>
</gene>
<dbReference type="InterPro" id="IPR053135">
    <property type="entry name" value="AKR2_Oxidoreductase"/>
</dbReference>
<sequence>MKYRTIPGTDIRVSEVGFGVWSVATTWWGVRDQNTALRLLHQAFDAGVTFFDTADVYGTGKGETILAEAFPGKRDRIIIGTKFGYDIYSNPGERTGMSELPQKWTPEFIRFACEQSLKRLGTDYIDIYQLHNTRMSTLQQDIIFETLERLKDEGKIRAYGPALGPDIGWRNEGLYALENRSIHVMQVIYNLLEQWPSLDLFEPAERNHVGLIVRVPHASGLLDGTYNPEKHFDKSDHRNHRKHEWMGRGLQAVEKLRFLTAGTGRTLGQAAIQFALAQPSVVTVLPNFTSEANVAEFTAAPDVPPLTEEEQARIRTLWDQELRELLDQPYADSEKKPIPVAR</sequence>
<dbReference type="Pfam" id="PF00248">
    <property type="entry name" value="Aldo_ket_red"/>
    <property type="match status" value="1"/>
</dbReference>
<keyword evidence="3" id="KW-1185">Reference proteome</keyword>
<dbReference type="RefSeq" id="WP_100666999.1">
    <property type="nucleotide sequence ID" value="NZ_CP024955.1"/>
</dbReference>
<accession>A0A2K8N412</accession>
<dbReference type="InterPro" id="IPR036812">
    <property type="entry name" value="NAD(P)_OxRdtase_dom_sf"/>
</dbReference>